<reference evidence="2 3" key="1">
    <citation type="submission" date="2021-06" db="EMBL/GenBank/DDBJ databases">
        <title>Caerostris darwini draft genome.</title>
        <authorList>
            <person name="Kono N."/>
            <person name="Arakawa K."/>
        </authorList>
    </citation>
    <scope>NUCLEOTIDE SEQUENCE [LARGE SCALE GENOMIC DNA]</scope>
</reference>
<proteinExistence type="predicted"/>
<dbReference type="EMBL" id="BPLQ01006799">
    <property type="protein sequence ID" value="GIY25371.1"/>
    <property type="molecule type" value="Genomic_DNA"/>
</dbReference>
<sequence length="111" mass="12486">MRQKSFNKTSVVSASVDIEEESHLLRHWEAFIPPKIIFKQITTQIEFDSIKNPSQTATPFIRVRGDLDSSCASKDSPDSPEPLSQKSAHGNRKKDRTRFPEKSLSADNSIA</sequence>
<gene>
    <name evidence="2" type="ORF">CDAR_42651</name>
</gene>
<evidence type="ECO:0000256" key="1">
    <source>
        <dbReference type="SAM" id="MobiDB-lite"/>
    </source>
</evidence>
<keyword evidence="3" id="KW-1185">Reference proteome</keyword>
<dbReference type="Proteomes" id="UP001054837">
    <property type="component" value="Unassembled WGS sequence"/>
</dbReference>
<protein>
    <submittedName>
        <fullName evidence="2">Uncharacterized protein</fullName>
    </submittedName>
</protein>
<comment type="caution">
    <text evidence="2">The sequence shown here is derived from an EMBL/GenBank/DDBJ whole genome shotgun (WGS) entry which is preliminary data.</text>
</comment>
<organism evidence="2 3">
    <name type="scientific">Caerostris darwini</name>
    <dbReference type="NCBI Taxonomy" id="1538125"/>
    <lineage>
        <taxon>Eukaryota</taxon>
        <taxon>Metazoa</taxon>
        <taxon>Ecdysozoa</taxon>
        <taxon>Arthropoda</taxon>
        <taxon>Chelicerata</taxon>
        <taxon>Arachnida</taxon>
        <taxon>Araneae</taxon>
        <taxon>Araneomorphae</taxon>
        <taxon>Entelegynae</taxon>
        <taxon>Araneoidea</taxon>
        <taxon>Araneidae</taxon>
        <taxon>Caerostris</taxon>
    </lineage>
</organism>
<feature type="region of interest" description="Disordered" evidence="1">
    <location>
        <begin position="67"/>
        <end position="111"/>
    </location>
</feature>
<evidence type="ECO:0000313" key="2">
    <source>
        <dbReference type="EMBL" id="GIY25371.1"/>
    </source>
</evidence>
<accession>A0AAV4RWY2</accession>
<dbReference type="AlphaFoldDB" id="A0AAV4RWY2"/>
<name>A0AAV4RWY2_9ARAC</name>
<evidence type="ECO:0000313" key="3">
    <source>
        <dbReference type="Proteomes" id="UP001054837"/>
    </source>
</evidence>